<protein>
    <submittedName>
        <fullName evidence="1">Uncharacterized protein</fullName>
    </submittedName>
</protein>
<evidence type="ECO:0000313" key="2">
    <source>
        <dbReference type="Proteomes" id="UP000265520"/>
    </source>
</evidence>
<keyword evidence="2" id="KW-1185">Reference proteome</keyword>
<proteinExistence type="predicted"/>
<comment type="caution">
    <text evidence="1">The sequence shown here is derived from an EMBL/GenBank/DDBJ whole genome shotgun (WGS) entry which is preliminary data.</text>
</comment>
<feature type="non-terminal residue" evidence="1">
    <location>
        <position position="1"/>
    </location>
</feature>
<accession>A0A392RQT4</accession>
<dbReference type="EMBL" id="LXQA010252419">
    <property type="protein sequence ID" value="MCI38140.1"/>
    <property type="molecule type" value="Genomic_DNA"/>
</dbReference>
<reference evidence="1 2" key="1">
    <citation type="journal article" date="2018" name="Front. Plant Sci.">
        <title>Red Clover (Trifolium pratense) and Zigzag Clover (T. medium) - A Picture of Genomic Similarities and Differences.</title>
        <authorList>
            <person name="Dluhosova J."/>
            <person name="Istvanek J."/>
            <person name="Nedelnik J."/>
            <person name="Repkova J."/>
        </authorList>
    </citation>
    <scope>NUCLEOTIDE SEQUENCE [LARGE SCALE GENOMIC DNA]</scope>
    <source>
        <strain evidence="2">cv. 10/8</strain>
        <tissue evidence="1">Leaf</tissue>
    </source>
</reference>
<name>A0A392RQT4_9FABA</name>
<organism evidence="1 2">
    <name type="scientific">Trifolium medium</name>
    <dbReference type="NCBI Taxonomy" id="97028"/>
    <lineage>
        <taxon>Eukaryota</taxon>
        <taxon>Viridiplantae</taxon>
        <taxon>Streptophyta</taxon>
        <taxon>Embryophyta</taxon>
        <taxon>Tracheophyta</taxon>
        <taxon>Spermatophyta</taxon>
        <taxon>Magnoliopsida</taxon>
        <taxon>eudicotyledons</taxon>
        <taxon>Gunneridae</taxon>
        <taxon>Pentapetalae</taxon>
        <taxon>rosids</taxon>
        <taxon>fabids</taxon>
        <taxon>Fabales</taxon>
        <taxon>Fabaceae</taxon>
        <taxon>Papilionoideae</taxon>
        <taxon>50 kb inversion clade</taxon>
        <taxon>NPAAA clade</taxon>
        <taxon>Hologalegina</taxon>
        <taxon>IRL clade</taxon>
        <taxon>Trifolieae</taxon>
        <taxon>Trifolium</taxon>
    </lineage>
</organism>
<dbReference type="AlphaFoldDB" id="A0A392RQT4"/>
<dbReference type="Proteomes" id="UP000265520">
    <property type="component" value="Unassembled WGS sequence"/>
</dbReference>
<sequence>AGSGNWTYGWSVIHLLDGVSTQLGVDFINSDSSSHVNQGMMLLPLTEPFEVQSTLSLNGYKHAPYRAYY</sequence>
<evidence type="ECO:0000313" key="1">
    <source>
        <dbReference type="EMBL" id="MCI38140.1"/>
    </source>
</evidence>